<keyword evidence="3" id="KW-1185">Reference proteome</keyword>
<organism evidence="2 3">
    <name type="scientific">Ampelomyces quisqualis</name>
    <name type="common">Powdery mildew agent</name>
    <dbReference type="NCBI Taxonomy" id="50730"/>
    <lineage>
        <taxon>Eukaryota</taxon>
        <taxon>Fungi</taxon>
        <taxon>Dikarya</taxon>
        <taxon>Ascomycota</taxon>
        <taxon>Pezizomycotina</taxon>
        <taxon>Dothideomycetes</taxon>
        <taxon>Pleosporomycetidae</taxon>
        <taxon>Pleosporales</taxon>
        <taxon>Pleosporineae</taxon>
        <taxon>Phaeosphaeriaceae</taxon>
        <taxon>Ampelomyces</taxon>
    </lineage>
</organism>
<name>A0A6A5QLD4_AMPQU</name>
<dbReference type="Proteomes" id="UP000800096">
    <property type="component" value="Unassembled WGS sequence"/>
</dbReference>
<feature type="domain" description="N-acetyltransferase" evidence="1">
    <location>
        <begin position="136"/>
        <end position="207"/>
    </location>
</feature>
<dbReference type="EMBL" id="ML979135">
    <property type="protein sequence ID" value="KAF1916405.1"/>
    <property type="molecule type" value="Genomic_DNA"/>
</dbReference>
<evidence type="ECO:0000259" key="1">
    <source>
        <dbReference type="PROSITE" id="PS51186"/>
    </source>
</evidence>
<dbReference type="Gene3D" id="3.40.630.30">
    <property type="match status" value="1"/>
</dbReference>
<dbReference type="SUPFAM" id="SSF55729">
    <property type="entry name" value="Acyl-CoA N-acyltransferases (Nat)"/>
    <property type="match status" value="1"/>
</dbReference>
<evidence type="ECO:0000313" key="3">
    <source>
        <dbReference type="Proteomes" id="UP000800096"/>
    </source>
</evidence>
<sequence length="207" mass="23287">MSKLFIRPYDPSRDFDHGLHVFFATIDPGLDYEPARTIGSYLWYKPHVSLTPSTCFVLDDGTGRVVGYCIGCTDTTTFAQRWRDEFAPTVDPAKVPRPGEKCDVEGMEKDDVKGFRHAVYNGECSMLHEWPEVLGRKGYGRKLIEAFFERVKRNGADGVHLDMVRHNVNARAFYERIGFQICPHVLDRGASGETGVNGIVATLVKTL</sequence>
<dbReference type="InterPro" id="IPR016181">
    <property type="entry name" value="Acyl_CoA_acyltransferase"/>
</dbReference>
<gene>
    <name evidence="2" type="ORF">BDU57DRAFT_587412</name>
</gene>
<evidence type="ECO:0000313" key="2">
    <source>
        <dbReference type="EMBL" id="KAF1916405.1"/>
    </source>
</evidence>
<reference evidence="2" key="1">
    <citation type="journal article" date="2020" name="Stud. Mycol.">
        <title>101 Dothideomycetes genomes: a test case for predicting lifestyles and emergence of pathogens.</title>
        <authorList>
            <person name="Haridas S."/>
            <person name="Albert R."/>
            <person name="Binder M."/>
            <person name="Bloem J."/>
            <person name="Labutti K."/>
            <person name="Salamov A."/>
            <person name="Andreopoulos B."/>
            <person name="Baker S."/>
            <person name="Barry K."/>
            <person name="Bills G."/>
            <person name="Bluhm B."/>
            <person name="Cannon C."/>
            <person name="Castanera R."/>
            <person name="Culley D."/>
            <person name="Daum C."/>
            <person name="Ezra D."/>
            <person name="Gonzalez J."/>
            <person name="Henrissat B."/>
            <person name="Kuo A."/>
            <person name="Liang C."/>
            <person name="Lipzen A."/>
            <person name="Lutzoni F."/>
            <person name="Magnuson J."/>
            <person name="Mondo S."/>
            <person name="Nolan M."/>
            <person name="Ohm R."/>
            <person name="Pangilinan J."/>
            <person name="Park H.-J."/>
            <person name="Ramirez L."/>
            <person name="Alfaro M."/>
            <person name="Sun H."/>
            <person name="Tritt A."/>
            <person name="Yoshinaga Y."/>
            <person name="Zwiers L.-H."/>
            <person name="Turgeon B."/>
            <person name="Goodwin S."/>
            <person name="Spatafora J."/>
            <person name="Crous P."/>
            <person name="Grigoriev I."/>
        </authorList>
    </citation>
    <scope>NUCLEOTIDE SEQUENCE</scope>
    <source>
        <strain evidence="2">HMLAC05119</strain>
    </source>
</reference>
<dbReference type="PROSITE" id="PS51186">
    <property type="entry name" value="GNAT"/>
    <property type="match status" value="1"/>
</dbReference>
<accession>A0A6A5QLD4</accession>
<protein>
    <submittedName>
        <fullName evidence="2">GCN5-related N-acetyltransferas-like protein</fullName>
    </submittedName>
</protein>
<dbReference type="Pfam" id="PF00583">
    <property type="entry name" value="Acetyltransf_1"/>
    <property type="match status" value="1"/>
</dbReference>
<dbReference type="InterPro" id="IPR000182">
    <property type="entry name" value="GNAT_dom"/>
</dbReference>
<dbReference type="GO" id="GO:0016747">
    <property type="term" value="F:acyltransferase activity, transferring groups other than amino-acyl groups"/>
    <property type="evidence" value="ECO:0007669"/>
    <property type="project" value="InterPro"/>
</dbReference>
<dbReference type="OrthoDB" id="64477at2759"/>
<dbReference type="CDD" id="cd04301">
    <property type="entry name" value="NAT_SF"/>
    <property type="match status" value="1"/>
</dbReference>
<dbReference type="AlphaFoldDB" id="A0A6A5QLD4"/>
<proteinExistence type="predicted"/>